<dbReference type="Pfam" id="PF01420">
    <property type="entry name" value="Methylase_S"/>
    <property type="match status" value="1"/>
</dbReference>
<comment type="similarity">
    <text evidence="1">Belongs to the type-I restriction system S methylase family.</text>
</comment>
<organism evidence="6 7">
    <name type="scientific">Bacteroides ovatus (strain ATCC 8483 / DSM 1896 / JCM 5824 / BCRC 10623 / CCUG 4943 / NCTC 11153)</name>
    <dbReference type="NCBI Taxonomy" id="411476"/>
    <lineage>
        <taxon>Bacteria</taxon>
        <taxon>Pseudomonadati</taxon>
        <taxon>Bacteroidota</taxon>
        <taxon>Bacteroidia</taxon>
        <taxon>Bacteroidales</taxon>
        <taxon>Bacteroidaceae</taxon>
        <taxon>Bacteroides</taxon>
    </lineage>
</organism>
<gene>
    <name evidence="6" type="ORF">BACOVA_02776</name>
</gene>
<reference evidence="6 7" key="1">
    <citation type="submission" date="2007-03" db="EMBL/GenBank/DDBJ databases">
        <authorList>
            <person name="Fulton L."/>
            <person name="Clifton S."/>
            <person name="Fulton B."/>
            <person name="Xu J."/>
            <person name="Minx P."/>
            <person name="Pepin K.H."/>
            <person name="Johnson M."/>
            <person name="Thiruvilangam P."/>
            <person name="Bhonagiri V."/>
            <person name="Nash W.E."/>
            <person name="Mardis E.R."/>
            <person name="Wilson R.K."/>
        </authorList>
    </citation>
    <scope>NUCLEOTIDE SEQUENCE [LARGE SCALE GENOMIC DNA]</scope>
    <source>
        <strain evidence="7">ATCC 8483 / DSM 1896 / JCM 5824 / BCRC 10623 / CCUG 4943 / NCTC 11153</strain>
    </source>
</reference>
<keyword evidence="2" id="KW-0680">Restriction system</keyword>
<accession>A0AAN3A802</accession>
<evidence type="ECO:0000256" key="2">
    <source>
        <dbReference type="ARBA" id="ARBA00022747"/>
    </source>
</evidence>
<evidence type="ECO:0000313" key="6">
    <source>
        <dbReference type="EMBL" id="EDO11566.1"/>
    </source>
</evidence>
<evidence type="ECO:0000256" key="1">
    <source>
        <dbReference type="ARBA" id="ARBA00010923"/>
    </source>
</evidence>
<protein>
    <submittedName>
        <fullName evidence="6">Type I restriction modification DNA specificity domain protein</fullName>
    </submittedName>
</protein>
<proteinExistence type="inferred from homology"/>
<dbReference type="PANTHER" id="PTHR30408:SF12">
    <property type="entry name" value="TYPE I RESTRICTION ENZYME MJAVIII SPECIFICITY SUBUNIT"/>
    <property type="match status" value="1"/>
</dbReference>
<dbReference type="InterPro" id="IPR052021">
    <property type="entry name" value="Type-I_RS_S_subunit"/>
</dbReference>
<dbReference type="GO" id="GO:0009307">
    <property type="term" value="P:DNA restriction-modification system"/>
    <property type="evidence" value="ECO:0007669"/>
    <property type="project" value="UniProtKB-KW"/>
</dbReference>
<evidence type="ECO:0000256" key="3">
    <source>
        <dbReference type="ARBA" id="ARBA00023125"/>
    </source>
</evidence>
<dbReference type="InterPro" id="IPR000055">
    <property type="entry name" value="Restrct_endonuc_typeI_TRD"/>
</dbReference>
<evidence type="ECO:0000256" key="4">
    <source>
        <dbReference type="SAM" id="Coils"/>
    </source>
</evidence>
<evidence type="ECO:0000313" key="7">
    <source>
        <dbReference type="Proteomes" id="UP000005475"/>
    </source>
</evidence>
<dbReference type="PANTHER" id="PTHR30408">
    <property type="entry name" value="TYPE-1 RESTRICTION ENZYME ECOKI SPECIFICITY PROTEIN"/>
    <property type="match status" value="1"/>
</dbReference>
<reference evidence="7" key="2">
    <citation type="submission" date="2007-04" db="EMBL/GenBank/DDBJ databases">
        <title>Draft genome sequence of Bacteroides ovatus (ATCC 8483).</title>
        <authorList>
            <person name="Sudarsanam P."/>
            <person name="Ley R."/>
            <person name="Guruge J."/>
            <person name="Turnbaugh P.J."/>
            <person name="Mahowald M."/>
            <person name="Liep D."/>
            <person name="Gordon J."/>
        </authorList>
    </citation>
    <scope>NUCLEOTIDE SEQUENCE [LARGE SCALE GENOMIC DNA]</scope>
    <source>
        <strain evidence="7">ATCC 8483 / DSM 1896 / JCM 5824 / BCRC 10623 / CCUG 4943 / NCTC 11153</strain>
    </source>
</reference>
<dbReference type="AlphaFoldDB" id="A0AAN3A802"/>
<keyword evidence="3" id="KW-0238">DNA-binding</keyword>
<dbReference type="GO" id="GO:0003677">
    <property type="term" value="F:DNA binding"/>
    <property type="evidence" value="ECO:0007669"/>
    <property type="project" value="UniProtKB-KW"/>
</dbReference>
<dbReference type="EMBL" id="AAXF02000049">
    <property type="protein sequence ID" value="EDO11566.1"/>
    <property type="molecule type" value="Genomic_DNA"/>
</dbReference>
<dbReference type="InterPro" id="IPR044946">
    <property type="entry name" value="Restrct_endonuc_typeI_TRD_sf"/>
</dbReference>
<feature type="domain" description="Type I restriction modification DNA specificity" evidence="5">
    <location>
        <begin position="57"/>
        <end position="229"/>
    </location>
</feature>
<dbReference type="Proteomes" id="UP000005475">
    <property type="component" value="Unassembled WGS sequence"/>
</dbReference>
<keyword evidence="4" id="KW-0175">Coiled coil</keyword>
<name>A0AAN3A802_BACO1</name>
<sequence>MLIYLFFSFILLVNNEKSYIFVVSIRCEHVDNREIVILIVELIILSRVCIIKEIMNKKVTLKDITMMQSGIYMKTDSQGEVRYLQVKDVDPESRLDYTQVATVINTGINDKHWLKKGDLLFAAKGGSNYCILYEGAERSTIASSSFIIIRPITSDVLPEFLCCFLNTPSILGMLKSAAVGTGIQVIPQSVIGEIQLDIPSIEVQKLVVEMDQLRRESECIRSEINELKQSLQDQLLMDSLK</sequence>
<comment type="caution">
    <text evidence="6">The sequence shown here is derived from an EMBL/GenBank/DDBJ whole genome shotgun (WGS) entry which is preliminary data.</text>
</comment>
<evidence type="ECO:0000259" key="5">
    <source>
        <dbReference type="Pfam" id="PF01420"/>
    </source>
</evidence>
<feature type="coiled-coil region" evidence="4">
    <location>
        <begin position="203"/>
        <end position="230"/>
    </location>
</feature>
<dbReference type="Gene3D" id="3.90.220.20">
    <property type="entry name" value="DNA methylase specificity domains"/>
    <property type="match status" value="1"/>
</dbReference>
<dbReference type="SUPFAM" id="SSF116734">
    <property type="entry name" value="DNA methylase specificity domain"/>
    <property type="match status" value="1"/>
</dbReference>